<evidence type="ECO:0000313" key="2">
    <source>
        <dbReference type="Proteomes" id="UP000030655"/>
    </source>
</evidence>
<dbReference type="GO" id="GO:0051087">
    <property type="term" value="F:protein-folding chaperone binding"/>
    <property type="evidence" value="ECO:0007669"/>
    <property type="project" value="InterPro"/>
</dbReference>
<dbReference type="EMBL" id="KK365132">
    <property type="protein sequence ID" value="KCZ82128.1"/>
    <property type="molecule type" value="Genomic_DNA"/>
</dbReference>
<dbReference type="VEuPathDB" id="MicrosporidiaDB:H312_00404"/>
<dbReference type="OrthoDB" id="445556at2759"/>
<name>A0A059F4D9_9MICR</name>
<dbReference type="AlphaFoldDB" id="A0A059F4D9"/>
<accession>A0A059F4D9</accession>
<evidence type="ECO:0000313" key="1">
    <source>
        <dbReference type="EMBL" id="KCZ82128.1"/>
    </source>
</evidence>
<dbReference type="SUPFAM" id="SSF46565">
    <property type="entry name" value="Chaperone J-domain"/>
    <property type="match status" value="1"/>
</dbReference>
<proteinExistence type="predicted"/>
<reference evidence="2" key="1">
    <citation type="submission" date="2013-02" db="EMBL/GenBank/DDBJ databases">
        <authorList>
            <consortium name="The Broad Institute Genome Sequencing Platform"/>
            <person name="Cuomo C."/>
            <person name="Becnel J."/>
            <person name="Sanscrainte N."/>
            <person name="Walker B."/>
            <person name="Young S.K."/>
            <person name="Zeng Q."/>
            <person name="Gargeya S."/>
            <person name="Fitzgerald M."/>
            <person name="Haas B."/>
            <person name="Abouelleil A."/>
            <person name="Alvarado L."/>
            <person name="Arachchi H.M."/>
            <person name="Berlin A.M."/>
            <person name="Chapman S.B."/>
            <person name="Dewar J."/>
            <person name="Goldberg J."/>
            <person name="Griggs A."/>
            <person name="Gujja S."/>
            <person name="Hansen M."/>
            <person name="Howarth C."/>
            <person name="Imamovic A."/>
            <person name="Larimer J."/>
            <person name="McCowan C."/>
            <person name="Murphy C."/>
            <person name="Neiman D."/>
            <person name="Pearson M."/>
            <person name="Priest M."/>
            <person name="Roberts A."/>
            <person name="Saif S."/>
            <person name="Shea T."/>
            <person name="Sisk P."/>
            <person name="Sykes S."/>
            <person name="Wortman J."/>
            <person name="Nusbaum C."/>
            <person name="Birren B."/>
        </authorList>
    </citation>
    <scope>NUCLEOTIDE SEQUENCE [LARGE SCALE GENOMIC DNA]</scope>
    <source>
        <strain evidence="2">PRA339</strain>
    </source>
</reference>
<dbReference type="STRING" id="1288291.A0A059F4D9"/>
<evidence type="ECO:0008006" key="3">
    <source>
        <dbReference type="Google" id="ProtNLM"/>
    </source>
</evidence>
<keyword evidence="2" id="KW-1185">Reference proteome</keyword>
<dbReference type="GO" id="GO:0044571">
    <property type="term" value="P:[2Fe-2S] cluster assembly"/>
    <property type="evidence" value="ECO:0007669"/>
    <property type="project" value="InterPro"/>
</dbReference>
<dbReference type="PANTHER" id="PTHR14021:SF15">
    <property type="entry name" value="IRON-SULFUR CLUSTER CO-CHAPERONE PROTEIN HSCB"/>
    <property type="match status" value="1"/>
</dbReference>
<dbReference type="GO" id="GO:0001671">
    <property type="term" value="F:ATPase activator activity"/>
    <property type="evidence" value="ECO:0007669"/>
    <property type="project" value="InterPro"/>
</dbReference>
<dbReference type="InterPro" id="IPR036869">
    <property type="entry name" value="J_dom_sf"/>
</dbReference>
<sequence>MLEKDYFSILGLQKQFDICKIQLEKNYFDLSKSSKDPALLNEAYSTLKNDYKRANVLYNLNNSKTINDKVSTEFLNEVIELEDKIDQADHKELLVLKLKIEDKIKECKFNYFKKDYLNRWRYFLRLEEFVEKRLEEFE</sequence>
<protein>
    <recommendedName>
        <fullName evidence="3">J domain-containing protein</fullName>
    </recommendedName>
</protein>
<gene>
    <name evidence="1" type="ORF">H312_00404</name>
</gene>
<dbReference type="InterPro" id="IPR004640">
    <property type="entry name" value="HscB"/>
</dbReference>
<reference evidence="1 2" key="2">
    <citation type="submission" date="2014-03" db="EMBL/GenBank/DDBJ databases">
        <title>The Genome Sequence of Anncaliia algerae insect isolate PRA339.</title>
        <authorList>
            <consortium name="The Broad Institute Genome Sequencing Platform"/>
            <consortium name="The Broad Institute Genome Sequencing Center for Infectious Disease"/>
            <person name="Cuomo C."/>
            <person name="Becnel J."/>
            <person name="Sanscrainte N."/>
            <person name="Walker B."/>
            <person name="Young S.K."/>
            <person name="Zeng Q."/>
            <person name="Gargeya S."/>
            <person name="Fitzgerald M."/>
            <person name="Haas B."/>
            <person name="Abouelleil A."/>
            <person name="Alvarado L."/>
            <person name="Arachchi H.M."/>
            <person name="Berlin A.M."/>
            <person name="Chapman S.B."/>
            <person name="Dewar J."/>
            <person name="Goldberg J."/>
            <person name="Griggs A."/>
            <person name="Gujja S."/>
            <person name="Hansen M."/>
            <person name="Howarth C."/>
            <person name="Imamovic A."/>
            <person name="Larimer J."/>
            <person name="McCowan C."/>
            <person name="Murphy C."/>
            <person name="Neiman D."/>
            <person name="Pearson M."/>
            <person name="Priest M."/>
            <person name="Roberts A."/>
            <person name="Saif S."/>
            <person name="Shea T."/>
            <person name="Sisk P."/>
            <person name="Sykes S."/>
            <person name="Wortman J."/>
            <person name="Nusbaum C."/>
            <person name="Birren B."/>
        </authorList>
    </citation>
    <scope>NUCLEOTIDE SEQUENCE [LARGE SCALE GENOMIC DNA]</scope>
    <source>
        <strain evidence="1 2">PRA339</strain>
    </source>
</reference>
<organism evidence="1 2">
    <name type="scientific">Anncaliia algerae PRA339</name>
    <dbReference type="NCBI Taxonomy" id="1288291"/>
    <lineage>
        <taxon>Eukaryota</taxon>
        <taxon>Fungi</taxon>
        <taxon>Fungi incertae sedis</taxon>
        <taxon>Microsporidia</taxon>
        <taxon>Tubulinosematoidea</taxon>
        <taxon>Tubulinosematidae</taxon>
        <taxon>Anncaliia</taxon>
    </lineage>
</organism>
<dbReference type="HOGENOM" id="CLU_068529_3_0_1"/>
<dbReference type="Proteomes" id="UP000030655">
    <property type="component" value="Unassembled WGS sequence"/>
</dbReference>
<dbReference type="PANTHER" id="PTHR14021">
    <property type="entry name" value="IRON-SULFUR CLUSTER CO-CHAPERONE PROTEIN HSCB"/>
    <property type="match status" value="1"/>
</dbReference>
<dbReference type="GO" id="GO:0005739">
    <property type="term" value="C:mitochondrion"/>
    <property type="evidence" value="ECO:0007669"/>
    <property type="project" value="TreeGrafter"/>
</dbReference>